<keyword evidence="2" id="KW-1185">Reference proteome</keyword>
<proteinExistence type="predicted"/>
<dbReference type="AlphaFoldDB" id="A0A8X6I5J9"/>
<sequence length="114" mass="13373">MIPLIECDSIWSRRWCCEHHGLDVISKGPRIISFCMVDRTNHGIQPNFRRSHDPQQGSLPTALRVQRCPVLEKRCRTRHHYRTFGERRCLLQNPRSERSPYSGNFPGAAHCYGW</sequence>
<name>A0A8X6I5J9_9ARAC</name>
<organism evidence="1 2">
    <name type="scientific">Trichonephila inaurata madagascariensis</name>
    <dbReference type="NCBI Taxonomy" id="2747483"/>
    <lineage>
        <taxon>Eukaryota</taxon>
        <taxon>Metazoa</taxon>
        <taxon>Ecdysozoa</taxon>
        <taxon>Arthropoda</taxon>
        <taxon>Chelicerata</taxon>
        <taxon>Arachnida</taxon>
        <taxon>Araneae</taxon>
        <taxon>Araneomorphae</taxon>
        <taxon>Entelegynae</taxon>
        <taxon>Araneoidea</taxon>
        <taxon>Nephilidae</taxon>
        <taxon>Trichonephila</taxon>
        <taxon>Trichonephila inaurata</taxon>
    </lineage>
</organism>
<evidence type="ECO:0000313" key="1">
    <source>
        <dbReference type="EMBL" id="GFS31245.1"/>
    </source>
</evidence>
<dbReference type="Proteomes" id="UP000886998">
    <property type="component" value="Unassembled WGS sequence"/>
</dbReference>
<dbReference type="EMBL" id="BMAV01024228">
    <property type="protein sequence ID" value="GFS31245.1"/>
    <property type="molecule type" value="Genomic_DNA"/>
</dbReference>
<comment type="caution">
    <text evidence="1">The sequence shown here is derived from an EMBL/GenBank/DDBJ whole genome shotgun (WGS) entry which is preliminary data.</text>
</comment>
<evidence type="ECO:0000313" key="2">
    <source>
        <dbReference type="Proteomes" id="UP000886998"/>
    </source>
</evidence>
<protein>
    <submittedName>
        <fullName evidence="1">Uncharacterized protein</fullName>
    </submittedName>
</protein>
<accession>A0A8X6I5J9</accession>
<reference evidence="1" key="1">
    <citation type="submission" date="2020-08" db="EMBL/GenBank/DDBJ databases">
        <title>Multicomponent nature underlies the extraordinary mechanical properties of spider dragline silk.</title>
        <authorList>
            <person name="Kono N."/>
            <person name="Nakamura H."/>
            <person name="Mori M."/>
            <person name="Yoshida Y."/>
            <person name="Ohtoshi R."/>
            <person name="Malay A.D."/>
            <person name="Moran D.A.P."/>
            <person name="Tomita M."/>
            <person name="Numata K."/>
            <person name="Arakawa K."/>
        </authorList>
    </citation>
    <scope>NUCLEOTIDE SEQUENCE</scope>
</reference>
<gene>
    <name evidence="1" type="ORF">TNIN_388981</name>
</gene>